<feature type="domain" description="SLH" evidence="6">
    <location>
        <begin position="1517"/>
        <end position="1580"/>
    </location>
</feature>
<evidence type="ECO:0000256" key="4">
    <source>
        <dbReference type="ARBA" id="ARBA00023239"/>
    </source>
</evidence>
<feature type="domain" description="SLH" evidence="6">
    <location>
        <begin position="1691"/>
        <end position="1753"/>
    </location>
</feature>
<dbReference type="InterPro" id="IPR008397">
    <property type="entry name" value="Alginate_lyase_dom"/>
</dbReference>
<dbReference type="Pfam" id="PF13290">
    <property type="entry name" value="CHB_HEX_C_1"/>
    <property type="match status" value="1"/>
</dbReference>
<feature type="domain" description="SLH" evidence="6">
    <location>
        <begin position="1591"/>
        <end position="1654"/>
    </location>
</feature>
<dbReference type="Pfam" id="PF03425">
    <property type="entry name" value="CBM_11"/>
    <property type="match status" value="1"/>
</dbReference>
<dbReference type="InterPro" id="IPR005087">
    <property type="entry name" value="CBM11"/>
</dbReference>
<dbReference type="EMBL" id="JACXIZ010000032">
    <property type="protein sequence ID" value="MBD2847112.1"/>
    <property type="molecule type" value="Genomic_DNA"/>
</dbReference>
<dbReference type="GO" id="GO:0042597">
    <property type="term" value="C:periplasmic space"/>
    <property type="evidence" value="ECO:0007669"/>
    <property type="project" value="UniProtKB-SubCell"/>
</dbReference>
<organism evidence="7 8">
    <name type="scientific">Paenibacillus sabuli</name>
    <dbReference type="NCBI Taxonomy" id="2772509"/>
    <lineage>
        <taxon>Bacteria</taxon>
        <taxon>Bacillati</taxon>
        <taxon>Bacillota</taxon>
        <taxon>Bacilli</taxon>
        <taxon>Bacillales</taxon>
        <taxon>Paenibacillaceae</taxon>
        <taxon>Paenibacillus</taxon>
    </lineage>
</organism>
<proteinExistence type="predicted"/>
<name>A0A927GTW3_9BACL</name>
<feature type="compositionally biased region" description="Acidic residues" evidence="5">
    <location>
        <begin position="1468"/>
        <end position="1482"/>
    </location>
</feature>
<keyword evidence="3" id="KW-0574">Periplasm</keyword>
<dbReference type="PANTHER" id="PTHR39210:SF1">
    <property type="entry name" value="HEPARIN-SULFATE LYASE"/>
    <property type="match status" value="1"/>
</dbReference>
<dbReference type="InterPro" id="IPR008929">
    <property type="entry name" value="Chondroitin_lyas"/>
</dbReference>
<evidence type="ECO:0000256" key="5">
    <source>
        <dbReference type="SAM" id="MobiDB-lite"/>
    </source>
</evidence>
<dbReference type="Gene3D" id="2.60.120.430">
    <property type="entry name" value="Galactose-binding lectin"/>
    <property type="match status" value="2"/>
</dbReference>
<dbReference type="RefSeq" id="WP_190920121.1">
    <property type="nucleotide sequence ID" value="NZ_JACXIZ010000032.1"/>
</dbReference>
<dbReference type="InterPro" id="IPR001119">
    <property type="entry name" value="SLH_dom"/>
</dbReference>
<protein>
    <submittedName>
        <fullName evidence="7">S-layer homology domain-containing protein</fullName>
    </submittedName>
</protein>
<feature type="region of interest" description="Disordered" evidence="5">
    <location>
        <begin position="1411"/>
        <end position="1520"/>
    </location>
</feature>
<evidence type="ECO:0000313" key="8">
    <source>
        <dbReference type="Proteomes" id="UP000621560"/>
    </source>
</evidence>
<feature type="region of interest" description="Disordered" evidence="5">
    <location>
        <begin position="1671"/>
        <end position="1696"/>
    </location>
</feature>
<sequence length="1753" mass="187933">MTSIRFTRRISVLTVIAMLVGLLGAAGVAGPQPTHAASGTIALSAPLNDMDSATNSTGDTVGTAGIALVANSDPAYIQEGDGSKKWLLAIDDPGNPGNLIAGSALIYPKLAPNIDLNGYTTLSFWAYSAKARTGGQADKPIQLRFFMKGDSSNYYYYRMPLDWTGWKQVEVPLDVVKTLSSSSAVKPWGALDYVRFDQAGVSGTTLDPELQVYLDDFRLTGEGELHPVVADQPSGQYVNKVTVALSSATQPQALSRIYYQRLGLDADFQPYTEPLLLTEDTTLVAKSRLGGVDSEETTYTYTFEYRDVVEEVVAAPPAGTYAEPKQVSLTSDTVGAAVYYRYEGEDDAAYRIYTDPVLVDESATLVTKAVYDGKTSEVTTHPYEIDLSGISSYPISDMEGFAGWTNTTPTAERAVLGERSGYWQDPTNAINVTGFDAPWKDYDQVEFWLYSEYASNKKVYFILDANIPETPAFDYFMTSFFVDWTGWKKIEIPYNKFLNSTGSADLDNFNQIIIHHGWYGSDPVPSPDDELYFDGLALAKNVVEPSIKQITKSALPGSTLHYRFTLKNIGAEATAYAIVPQAEFGAGYTASYDAMTASVAVGEETDLDIEVQVPASAAEGDTAQATFAVRPVAGGKEIKLELEVQVGAERVPTMQHPYIMLTQSELDDARDKVATYDWAADYLTAIRAEADEWLNKAIYYPTKPAGQTTWFACGDEPLVYDYDSPHAHLCPTDNEYYTGDEVDAGWRFTTHTLNVEAARKLALVYALTGETPYAAKAKEILVRYAELYPGYPVQPQYGKLFFQTLDEAVQMIKLVQAYDLIAPSGLLSAEETHSIERNLFAASAQTLQGYDVGKSNWQTWHNAAIGAVGAALEDEELMDFSVNGRSGFDYQMDNSVLADGFWYEGAIGYHFYAQSALLLHAQSLKNVGYDLFGYPNFKKTFDATLQYMYPDLGIINSNDSGKYPTHLGKPGHTVPKDYEAVYAQYEDPIYGTLLDTLYGELGRPRGGHVLAGNASSAIVGEEAVFYGKPVLPSGGELPSESLNFEGLGHSVIRVGEGEEQLFALVDYGLHGGYHGHPDKLHLDVFGQGERLAPDPGIPPYSHSMYEAYYKKTFPHNTVMVDGQTQAIPSAGGAEIYEPTKLYLPSDDFGSMTNTATKAYPGMNRYERTVAVTPDYMIDLFALESDTSRQYDWILHGVGELTSDPSVQLDELDSPLGTEDAYSYFRDGESAELTGPWSGAWHTTAGNGLRMISLTSAQDSPSTMIVGEAPGTADDPSRYSPVVVNRVEAASAQFVTVLEPLGDGGSQIASARRLTDDRLEVKLLDGRTNLFAYGGESEAPGELQYALVDGTAYDAEQVALPTAELSGATVGVTMPEQAGVERVTAVVYAPGATAASWNGETVPFTTDGAYVLIQSPAGDDPGDGGDPADPADPGDSDDGDSPDPGDSDDGGDPDSGDSDNGGDPHDSDDPSDTEEPGDSDGSGDQEHSDESSDSAEEDGAGDEDGIGGDSGNPSDPDPLPVVRDLAEDHWAKRSIETALRAGIVRGFGDGSVRPDAPVTRQQFVVMLINGLRSMLALSQADASGDGTSPSAQAAFADGEAIAPWAADAAQLAAELGLVGGYADGRFQPQAPLTRAELAVVLAKALDLKADAAGADASSADGAAAGAALTDGAAMEATRTDESATGPQPVGPSGDFTDASDIPAWARAAVELVQRAGLMTGRPGNRFDPLAPASRAEAITVVLRLLEDRGEMEGR</sequence>
<dbReference type="Pfam" id="PF05426">
    <property type="entry name" value="Alginate_lyase"/>
    <property type="match status" value="1"/>
</dbReference>
<reference evidence="7" key="1">
    <citation type="submission" date="2020-09" db="EMBL/GenBank/DDBJ databases">
        <title>A novel bacterium of genus Paenibacillus, isolated from South China Sea.</title>
        <authorList>
            <person name="Huang H."/>
            <person name="Mo K."/>
            <person name="Hu Y."/>
        </authorList>
    </citation>
    <scope>NUCLEOTIDE SEQUENCE</scope>
    <source>
        <strain evidence="7">IB182496</strain>
    </source>
</reference>
<evidence type="ECO:0000313" key="7">
    <source>
        <dbReference type="EMBL" id="MBD2847112.1"/>
    </source>
</evidence>
<dbReference type="PROSITE" id="PS51272">
    <property type="entry name" value="SLH"/>
    <property type="match status" value="3"/>
</dbReference>
<dbReference type="Gene3D" id="1.50.10.100">
    <property type="entry name" value="Chondroitin AC/alginate lyase"/>
    <property type="match status" value="1"/>
</dbReference>
<evidence type="ECO:0000259" key="6">
    <source>
        <dbReference type="PROSITE" id="PS51272"/>
    </source>
</evidence>
<dbReference type="InterPro" id="IPR012480">
    <property type="entry name" value="Hepar_II_III_C"/>
</dbReference>
<keyword evidence="2" id="KW-0732">Signal</keyword>
<keyword evidence="8" id="KW-1185">Reference proteome</keyword>
<gene>
    <name evidence="7" type="ORF">IDH44_18085</name>
</gene>
<evidence type="ECO:0000256" key="3">
    <source>
        <dbReference type="ARBA" id="ARBA00022764"/>
    </source>
</evidence>
<dbReference type="Proteomes" id="UP000621560">
    <property type="component" value="Unassembled WGS sequence"/>
</dbReference>
<comment type="subcellular location">
    <subcellularLocation>
        <location evidence="1">Periplasm</location>
    </subcellularLocation>
</comment>
<dbReference type="Pfam" id="PF00395">
    <property type="entry name" value="SLH"/>
    <property type="match status" value="3"/>
</dbReference>
<keyword evidence="4" id="KW-0456">Lyase</keyword>
<feature type="compositionally biased region" description="Acidic residues" evidence="5">
    <location>
        <begin position="1490"/>
        <end position="1505"/>
    </location>
</feature>
<dbReference type="Pfam" id="PF07940">
    <property type="entry name" value="Hepar_II_III_C"/>
    <property type="match status" value="1"/>
</dbReference>
<dbReference type="GO" id="GO:0030245">
    <property type="term" value="P:cellulose catabolic process"/>
    <property type="evidence" value="ECO:0007669"/>
    <property type="project" value="InterPro"/>
</dbReference>
<evidence type="ECO:0000256" key="2">
    <source>
        <dbReference type="ARBA" id="ARBA00022729"/>
    </source>
</evidence>
<dbReference type="InterPro" id="IPR059177">
    <property type="entry name" value="GH29D-like_dom"/>
</dbReference>
<dbReference type="GO" id="GO:0008810">
    <property type="term" value="F:cellulase activity"/>
    <property type="evidence" value="ECO:0007669"/>
    <property type="project" value="InterPro"/>
</dbReference>
<comment type="caution">
    <text evidence="7">The sequence shown here is derived from an EMBL/GenBank/DDBJ whole genome shotgun (WGS) entry which is preliminary data.</text>
</comment>
<evidence type="ECO:0000256" key="1">
    <source>
        <dbReference type="ARBA" id="ARBA00004418"/>
    </source>
</evidence>
<dbReference type="Gene3D" id="2.70.98.70">
    <property type="match status" value="1"/>
</dbReference>
<dbReference type="PANTHER" id="PTHR39210">
    <property type="entry name" value="HEPARIN-SULFATE LYASE"/>
    <property type="match status" value="1"/>
</dbReference>
<accession>A0A927GTW3</accession>
<dbReference type="SUPFAM" id="SSF48230">
    <property type="entry name" value="Chondroitin AC/alginate lyase"/>
    <property type="match status" value="1"/>
</dbReference>
<dbReference type="GO" id="GO:0016829">
    <property type="term" value="F:lyase activity"/>
    <property type="evidence" value="ECO:0007669"/>
    <property type="project" value="UniProtKB-KW"/>
</dbReference>
<feature type="compositionally biased region" description="Acidic residues" evidence="5">
    <location>
        <begin position="1431"/>
        <end position="1456"/>
    </location>
</feature>